<dbReference type="PANTHER" id="PTHR31589:SF244">
    <property type="entry name" value="OS06G0670633 PROTEIN"/>
    <property type="match status" value="1"/>
</dbReference>
<evidence type="ECO:0000313" key="3">
    <source>
        <dbReference type="Proteomes" id="UP000324897"/>
    </source>
</evidence>
<dbReference type="Gene3D" id="3.90.1320.10">
    <property type="entry name" value="Outer-capsid protein sigma 3, large lobe"/>
    <property type="match status" value="1"/>
</dbReference>
<accession>A0A5J9W4F2</accession>
<organism evidence="2 3">
    <name type="scientific">Eragrostis curvula</name>
    <name type="common">weeping love grass</name>
    <dbReference type="NCBI Taxonomy" id="38414"/>
    <lineage>
        <taxon>Eukaryota</taxon>
        <taxon>Viridiplantae</taxon>
        <taxon>Streptophyta</taxon>
        <taxon>Embryophyta</taxon>
        <taxon>Tracheophyta</taxon>
        <taxon>Spermatophyta</taxon>
        <taxon>Magnoliopsida</taxon>
        <taxon>Liliopsida</taxon>
        <taxon>Poales</taxon>
        <taxon>Poaceae</taxon>
        <taxon>PACMAD clade</taxon>
        <taxon>Chloridoideae</taxon>
        <taxon>Eragrostideae</taxon>
        <taxon>Eragrostidinae</taxon>
        <taxon>Eragrostis</taxon>
    </lineage>
</organism>
<dbReference type="InterPro" id="IPR053168">
    <property type="entry name" value="Glutamic_endopeptidase"/>
</dbReference>
<dbReference type="PANTHER" id="PTHR31589">
    <property type="entry name" value="PROTEIN, PUTATIVE (DUF239)-RELATED-RELATED"/>
    <property type="match status" value="1"/>
</dbReference>
<comment type="caution">
    <text evidence="2">The sequence shown here is derived from an EMBL/GenBank/DDBJ whole genome shotgun (WGS) entry which is preliminary data.</text>
</comment>
<dbReference type="Proteomes" id="UP000324897">
    <property type="component" value="Unassembled WGS sequence"/>
</dbReference>
<reference evidence="2 3" key="1">
    <citation type="journal article" date="2019" name="Sci. Rep.">
        <title>A high-quality genome of Eragrostis curvula grass provides insights into Poaceae evolution and supports new strategies to enhance forage quality.</title>
        <authorList>
            <person name="Carballo J."/>
            <person name="Santos B.A.C.M."/>
            <person name="Zappacosta D."/>
            <person name="Garbus I."/>
            <person name="Selva J.P."/>
            <person name="Gallo C.A."/>
            <person name="Diaz A."/>
            <person name="Albertini E."/>
            <person name="Caccamo M."/>
            <person name="Echenique V."/>
        </authorList>
    </citation>
    <scope>NUCLEOTIDE SEQUENCE [LARGE SCALE GENOMIC DNA]</scope>
    <source>
        <strain evidence="3">cv. Victoria</strain>
        <tissue evidence="2">Leaf</tissue>
    </source>
</reference>
<protein>
    <recommendedName>
        <fullName evidence="1">Neprosin PEP catalytic domain-containing protein</fullName>
    </recommendedName>
</protein>
<keyword evidence="3" id="KW-1185">Reference proteome</keyword>
<name>A0A5J9W4F2_9POAL</name>
<dbReference type="Gramene" id="TVU43239">
    <property type="protein sequence ID" value="TVU43239"/>
    <property type="gene ID" value="EJB05_09687"/>
</dbReference>
<dbReference type="OrthoDB" id="581543at2759"/>
<evidence type="ECO:0000313" key="2">
    <source>
        <dbReference type="EMBL" id="TVU43239.1"/>
    </source>
</evidence>
<dbReference type="AlphaFoldDB" id="A0A5J9W4F2"/>
<dbReference type="InterPro" id="IPR004314">
    <property type="entry name" value="Neprosin"/>
</dbReference>
<gene>
    <name evidence="2" type="ORF">EJB05_09687</name>
</gene>
<dbReference type="EMBL" id="RWGY01000005">
    <property type="protein sequence ID" value="TVU43239.1"/>
    <property type="molecule type" value="Genomic_DNA"/>
</dbReference>
<proteinExistence type="predicted"/>
<dbReference type="Pfam" id="PF03080">
    <property type="entry name" value="Neprosin"/>
    <property type="match status" value="1"/>
</dbReference>
<evidence type="ECO:0000259" key="1">
    <source>
        <dbReference type="PROSITE" id="PS52045"/>
    </source>
</evidence>
<feature type="non-terminal residue" evidence="2">
    <location>
        <position position="1"/>
    </location>
</feature>
<dbReference type="PROSITE" id="PS52045">
    <property type="entry name" value="NEPROSIN_PEP_CD"/>
    <property type="match status" value="1"/>
</dbReference>
<feature type="domain" description="Neprosin PEP catalytic" evidence="1">
    <location>
        <begin position="1"/>
        <end position="244"/>
    </location>
</feature>
<sequence length="260" mass="28270">FAIYLTSTTPTDGYFGAIGTFDVYGFPKLRNGELSAASVWVQNSQKAVFNSTNSIQAGWDVNPDLYGDSKTHFFVYWTADSSNSTGCSNLDCIGFVPVNGAPITPGDALEPADGKTKITSKIFKKEDDGDWWLYFGYNVNNLRPVGFWPKTIFTDMADQATSIAWGGLTHSNKGKPSPPMGNGQWPGQYSASVQNIQYVNKKGQGLSPSGWRDSLVALAPFITCYRASSVVDDMFHYGGQGGCTIFLMSTTFGKFEITGL</sequence>